<protein>
    <submittedName>
        <fullName evidence="2">Uncharacterized protein</fullName>
    </submittedName>
</protein>
<feature type="region of interest" description="Disordered" evidence="1">
    <location>
        <begin position="1"/>
        <end position="21"/>
    </location>
</feature>
<proteinExistence type="predicted"/>
<organism evidence="2 3">
    <name type="scientific">Ameca splendens</name>
    <dbReference type="NCBI Taxonomy" id="208324"/>
    <lineage>
        <taxon>Eukaryota</taxon>
        <taxon>Metazoa</taxon>
        <taxon>Chordata</taxon>
        <taxon>Craniata</taxon>
        <taxon>Vertebrata</taxon>
        <taxon>Euteleostomi</taxon>
        <taxon>Actinopterygii</taxon>
        <taxon>Neopterygii</taxon>
        <taxon>Teleostei</taxon>
        <taxon>Neoteleostei</taxon>
        <taxon>Acanthomorphata</taxon>
        <taxon>Ovalentaria</taxon>
        <taxon>Atherinomorphae</taxon>
        <taxon>Cyprinodontiformes</taxon>
        <taxon>Goodeidae</taxon>
        <taxon>Ameca</taxon>
    </lineage>
</organism>
<sequence length="105" mass="11587">MRKMRSSRIAPSPPASSTVYMSSVEDKKQTGNMIKCADTITSFNSFPTKLNPGLLSFYSIFNCQSKRIEDLEGTLTFAKKAGQYAEVSELDSEQSRTQSSETQGS</sequence>
<dbReference type="Proteomes" id="UP001469553">
    <property type="component" value="Unassembled WGS sequence"/>
</dbReference>
<accession>A0ABV0ZIL1</accession>
<keyword evidence="3" id="KW-1185">Reference proteome</keyword>
<reference evidence="2 3" key="1">
    <citation type="submission" date="2021-06" db="EMBL/GenBank/DDBJ databases">
        <authorList>
            <person name="Palmer J.M."/>
        </authorList>
    </citation>
    <scope>NUCLEOTIDE SEQUENCE [LARGE SCALE GENOMIC DNA]</scope>
    <source>
        <strain evidence="2 3">AS_MEX2019</strain>
        <tissue evidence="2">Muscle</tissue>
    </source>
</reference>
<name>A0ABV0ZIL1_9TELE</name>
<gene>
    <name evidence="2" type="ORF">AMECASPLE_035379</name>
</gene>
<evidence type="ECO:0000313" key="3">
    <source>
        <dbReference type="Proteomes" id="UP001469553"/>
    </source>
</evidence>
<dbReference type="EMBL" id="JAHRIP010061674">
    <property type="protein sequence ID" value="MEQ2305208.1"/>
    <property type="molecule type" value="Genomic_DNA"/>
</dbReference>
<evidence type="ECO:0000313" key="2">
    <source>
        <dbReference type="EMBL" id="MEQ2305208.1"/>
    </source>
</evidence>
<evidence type="ECO:0000256" key="1">
    <source>
        <dbReference type="SAM" id="MobiDB-lite"/>
    </source>
</evidence>
<comment type="caution">
    <text evidence="2">The sequence shown here is derived from an EMBL/GenBank/DDBJ whole genome shotgun (WGS) entry which is preliminary data.</text>
</comment>